<evidence type="ECO:0000256" key="1">
    <source>
        <dbReference type="SAM" id="SignalP"/>
    </source>
</evidence>
<dbReference type="Gene3D" id="2.60.120.380">
    <property type="match status" value="2"/>
</dbReference>
<comment type="caution">
    <text evidence="4">The sequence shown here is derived from an EMBL/GenBank/DDBJ whole genome shotgun (WGS) entry which is preliminary data.</text>
</comment>
<organism evidence="4 5">
    <name type="scientific">Taibaiella chishuiensis</name>
    <dbReference type="NCBI Taxonomy" id="1434707"/>
    <lineage>
        <taxon>Bacteria</taxon>
        <taxon>Pseudomonadati</taxon>
        <taxon>Bacteroidota</taxon>
        <taxon>Chitinophagia</taxon>
        <taxon>Chitinophagales</taxon>
        <taxon>Chitinophagaceae</taxon>
        <taxon>Taibaiella</taxon>
    </lineage>
</organism>
<dbReference type="OrthoDB" id="869215at2"/>
<dbReference type="AlphaFoldDB" id="A0A2P8D4T6"/>
<dbReference type="NCBIfam" id="TIGR04183">
    <property type="entry name" value="Por_Secre_tail"/>
    <property type="match status" value="1"/>
</dbReference>
<evidence type="ECO:0000259" key="3">
    <source>
        <dbReference type="Pfam" id="PF23759"/>
    </source>
</evidence>
<feature type="chain" id="PRO_5015148525" evidence="1">
    <location>
        <begin position="27"/>
        <end position="468"/>
    </location>
</feature>
<sequence>MSKLSSFKKTFALSCISGLTSLAAFAQPANDNCSGAIAIVPVAGIACSSPVSGTTDQATASPEVAPACGSAVNLDDDVWYSFVATGTSHRVALSNITEDMVLAVYSGTCGSLTELDCADDPERIDLTNLTAGATYYCRVWTYSTTTVGTFDICVSDAPPPVTNDECANAIALSIVGGPVTTTSLGATESEPDCASTDNAALDTWYKVTADNAGDIDITADPNGYDIVMQVFSGGCGSTPLDCIDNSFGTEEYTITGATAGQAYYIRVYDYDGGNAEFTISVAGTALPVTMDKLSGSITAAGLANLKWQTYSEKNNKGFAVQRSRDGKTFENIGWVSSSGAQGNSSSVLRYAYTDQEKVTGRQYYRLAQTDIDGKTTLSNTIDLNGNGSSNITMLMQPNPVKDALTLKLSGTAGGNAKVIIRNVNGQVLKSLVITDAEVIVPVSDLAAGIYFLNYTDGANSTSAKFVKQ</sequence>
<keyword evidence="5" id="KW-1185">Reference proteome</keyword>
<feature type="domain" description="T9SS-like galactose binding" evidence="3">
    <location>
        <begin position="162"/>
        <end position="271"/>
    </location>
</feature>
<dbReference type="EMBL" id="PYGD01000004">
    <property type="protein sequence ID" value="PSK92236.1"/>
    <property type="molecule type" value="Genomic_DNA"/>
</dbReference>
<dbReference type="Pfam" id="PF23759">
    <property type="entry name" value="GBD_T9SS_assoc"/>
    <property type="match status" value="2"/>
</dbReference>
<dbReference type="Pfam" id="PF18962">
    <property type="entry name" value="Por_Secre_tail"/>
    <property type="match status" value="1"/>
</dbReference>
<dbReference type="InterPro" id="IPR026444">
    <property type="entry name" value="Secre_tail"/>
</dbReference>
<evidence type="ECO:0000259" key="2">
    <source>
        <dbReference type="Pfam" id="PF18962"/>
    </source>
</evidence>
<feature type="signal peptide" evidence="1">
    <location>
        <begin position="1"/>
        <end position="26"/>
    </location>
</feature>
<feature type="domain" description="Secretion system C-terminal sorting" evidence="2">
    <location>
        <begin position="397"/>
        <end position="466"/>
    </location>
</feature>
<protein>
    <submittedName>
        <fullName evidence="4">Putative secreted protein (Por secretion system target)</fullName>
    </submittedName>
</protein>
<keyword evidence="1" id="KW-0732">Signal</keyword>
<feature type="domain" description="T9SS-like galactose binding" evidence="3">
    <location>
        <begin position="29"/>
        <end position="145"/>
    </location>
</feature>
<accession>A0A2P8D4T6</accession>
<dbReference type="Proteomes" id="UP000240572">
    <property type="component" value="Unassembled WGS sequence"/>
</dbReference>
<gene>
    <name evidence="4" type="ORF">B0I18_104335</name>
</gene>
<reference evidence="4 5" key="1">
    <citation type="submission" date="2018-03" db="EMBL/GenBank/DDBJ databases">
        <title>Genomic Encyclopedia of Type Strains, Phase III (KMG-III): the genomes of soil and plant-associated and newly described type strains.</title>
        <authorList>
            <person name="Whitman W."/>
        </authorList>
    </citation>
    <scope>NUCLEOTIDE SEQUENCE [LARGE SCALE GENOMIC DNA]</scope>
    <source>
        <strain evidence="4 5">CGMCC 1.12700</strain>
    </source>
</reference>
<dbReference type="InterPro" id="IPR056600">
    <property type="entry name" value="GBD_T9SS_assoc"/>
</dbReference>
<proteinExistence type="predicted"/>
<dbReference type="RefSeq" id="WP_106523297.1">
    <property type="nucleotide sequence ID" value="NZ_PYGD01000004.1"/>
</dbReference>
<evidence type="ECO:0000313" key="5">
    <source>
        <dbReference type="Proteomes" id="UP000240572"/>
    </source>
</evidence>
<name>A0A2P8D4T6_9BACT</name>
<evidence type="ECO:0000313" key="4">
    <source>
        <dbReference type="EMBL" id="PSK92236.1"/>
    </source>
</evidence>